<evidence type="ECO:0000313" key="2">
    <source>
        <dbReference type="EMBL" id="KAK8840692.1"/>
    </source>
</evidence>
<dbReference type="Proteomes" id="UP001470230">
    <property type="component" value="Unassembled WGS sequence"/>
</dbReference>
<evidence type="ECO:0000256" key="1">
    <source>
        <dbReference type="SAM" id="MobiDB-lite"/>
    </source>
</evidence>
<accession>A0ABR2H534</accession>
<dbReference type="EMBL" id="JAPFFF010000044">
    <property type="protein sequence ID" value="KAK8840692.1"/>
    <property type="molecule type" value="Genomic_DNA"/>
</dbReference>
<evidence type="ECO:0000313" key="3">
    <source>
        <dbReference type="EMBL" id="KAK8852620.1"/>
    </source>
</evidence>
<feature type="region of interest" description="Disordered" evidence="1">
    <location>
        <begin position="68"/>
        <end position="101"/>
    </location>
</feature>
<keyword evidence="4" id="KW-1185">Reference proteome</keyword>
<protein>
    <submittedName>
        <fullName evidence="2">Uncharacterized protein</fullName>
    </submittedName>
</protein>
<feature type="compositionally biased region" description="Polar residues" evidence="1">
    <location>
        <begin position="68"/>
        <end position="82"/>
    </location>
</feature>
<organism evidence="2 4">
    <name type="scientific">Tritrichomonas musculus</name>
    <dbReference type="NCBI Taxonomy" id="1915356"/>
    <lineage>
        <taxon>Eukaryota</taxon>
        <taxon>Metamonada</taxon>
        <taxon>Parabasalia</taxon>
        <taxon>Tritrichomonadida</taxon>
        <taxon>Tritrichomonadidae</taxon>
        <taxon>Tritrichomonas</taxon>
    </lineage>
</organism>
<comment type="caution">
    <text evidence="2">The sequence shown here is derived from an EMBL/GenBank/DDBJ whole genome shotgun (WGS) entry which is preliminary data.</text>
</comment>
<dbReference type="EMBL" id="JAPFFF010000023">
    <property type="protein sequence ID" value="KAK8852620.1"/>
    <property type="molecule type" value="Genomic_DNA"/>
</dbReference>
<sequence length="101" mass="10845">MAFGSFGKRLQDGWNKFTNGVKNVVSKVAPITSKIGEFVEKHGDYLLPGASNIGKIIHNVSDVANKWASGSNSNPKTTEQIASSLPNNSSSPPNFVKFHAE</sequence>
<evidence type="ECO:0000313" key="4">
    <source>
        <dbReference type="Proteomes" id="UP001470230"/>
    </source>
</evidence>
<proteinExistence type="predicted"/>
<name>A0ABR2H534_9EUKA</name>
<feature type="compositionally biased region" description="Low complexity" evidence="1">
    <location>
        <begin position="83"/>
        <end position="94"/>
    </location>
</feature>
<gene>
    <name evidence="3" type="ORF">M9Y10_017608</name>
    <name evidence="2" type="ORF">M9Y10_030468</name>
</gene>
<reference evidence="2 4" key="1">
    <citation type="submission" date="2024-04" db="EMBL/GenBank/DDBJ databases">
        <title>Tritrichomonas musculus Genome.</title>
        <authorList>
            <person name="Alves-Ferreira E."/>
            <person name="Grigg M."/>
            <person name="Lorenzi H."/>
            <person name="Galac M."/>
        </authorList>
    </citation>
    <scope>NUCLEOTIDE SEQUENCE [LARGE SCALE GENOMIC DNA]</scope>
    <source>
        <strain evidence="2 4">EAF2021</strain>
    </source>
</reference>